<name>A0A917BBS4_9ACTN</name>
<gene>
    <name evidence="2" type="primary">fra</name>
    <name evidence="2" type="ORF">GCM10011519_05070</name>
</gene>
<proteinExistence type="predicted"/>
<reference evidence="2" key="2">
    <citation type="submission" date="2020-09" db="EMBL/GenBank/DDBJ databases">
        <authorList>
            <person name="Sun Q."/>
            <person name="Zhou Y."/>
        </authorList>
    </citation>
    <scope>NUCLEOTIDE SEQUENCE</scope>
    <source>
        <strain evidence="2">CGMCC 1.16067</strain>
    </source>
</reference>
<dbReference type="Pfam" id="PF08818">
    <property type="entry name" value="DUF1801"/>
    <property type="match status" value="1"/>
</dbReference>
<evidence type="ECO:0000259" key="1">
    <source>
        <dbReference type="Pfam" id="PF08818"/>
    </source>
</evidence>
<keyword evidence="3" id="KW-1185">Reference proteome</keyword>
<dbReference type="Gene3D" id="3.90.1150.200">
    <property type="match status" value="1"/>
</dbReference>
<evidence type="ECO:0000313" key="2">
    <source>
        <dbReference type="EMBL" id="GGF34568.1"/>
    </source>
</evidence>
<dbReference type="Proteomes" id="UP000649179">
    <property type="component" value="Unassembled WGS sequence"/>
</dbReference>
<dbReference type="AlphaFoldDB" id="A0A917BBS4"/>
<protein>
    <submittedName>
        <fullName evidence="2">Intracellular iron chaperone frataxin</fullName>
    </submittedName>
</protein>
<sequence>MDTHEEYLATVEDDAHREKLSGILAWVNQTWPNLVPVVKWNQPMFTDHGTFIIGFSVFPKNIAVNPEPPAMDHFRDAMHAAGYTTSSRLMRITWADSVDHDLLGELIEWQIAGKTDVTGFWRP</sequence>
<accession>A0A917BBS4</accession>
<reference evidence="2" key="1">
    <citation type="journal article" date="2014" name="Int. J. Syst. Evol. Microbiol.">
        <title>Complete genome sequence of Corynebacterium casei LMG S-19264T (=DSM 44701T), isolated from a smear-ripened cheese.</title>
        <authorList>
            <consortium name="US DOE Joint Genome Institute (JGI-PGF)"/>
            <person name="Walter F."/>
            <person name="Albersmeier A."/>
            <person name="Kalinowski J."/>
            <person name="Ruckert C."/>
        </authorList>
    </citation>
    <scope>NUCLEOTIDE SEQUENCE</scope>
    <source>
        <strain evidence="2">CGMCC 1.16067</strain>
    </source>
</reference>
<organism evidence="2 3">
    <name type="scientific">Marmoricola endophyticus</name>
    <dbReference type="NCBI Taxonomy" id="2040280"/>
    <lineage>
        <taxon>Bacteria</taxon>
        <taxon>Bacillati</taxon>
        <taxon>Actinomycetota</taxon>
        <taxon>Actinomycetes</taxon>
        <taxon>Propionibacteriales</taxon>
        <taxon>Nocardioidaceae</taxon>
        <taxon>Marmoricola</taxon>
    </lineage>
</organism>
<dbReference type="RefSeq" id="WP_188777935.1">
    <property type="nucleotide sequence ID" value="NZ_BMKQ01000001.1"/>
</dbReference>
<evidence type="ECO:0000313" key="3">
    <source>
        <dbReference type="Proteomes" id="UP000649179"/>
    </source>
</evidence>
<feature type="domain" description="YdhG-like" evidence="1">
    <location>
        <begin position="16"/>
        <end position="110"/>
    </location>
</feature>
<dbReference type="SUPFAM" id="SSF159888">
    <property type="entry name" value="YdhG-like"/>
    <property type="match status" value="1"/>
</dbReference>
<dbReference type="EMBL" id="BMKQ01000001">
    <property type="protein sequence ID" value="GGF34568.1"/>
    <property type="molecule type" value="Genomic_DNA"/>
</dbReference>
<comment type="caution">
    <text evidence="2">The sequence shown here is derived from an EMBL/GenBank/DDBJ whole genome shotgun (WGS) entry which is preliminary data.</text>
</comment>
<dbReference type="InterPro" id="IPR014922">
    <property type="entry name" value="YdhG-like"/>
</dbReference>